<feature type="region of interest" description="Disordered" evidence="1">
    <location>
        <begin position="481"/>
        <end position="521"/>
    </location>
</feature>
<evidence type="ECO:0000313" key="3">
    <source>
        <dbReference type="Proteomes" id="UP000663935"/>
    </source>
</evidence>
<protein>
    <recommendedName>
        <fullName evidence="4">Lipoprotein</fullName>
    </recommendedName>
</protein>
<reference evidence="2 3" key="1">
    <citation type="submission" date="2021-03" db="EMBL/GenBank/DDBJ databases">
        <title>Complete genome of Polaribacter_sp.G4M1.</title>
        <authorList>
            <person name="Jeong S.W."/>
            <person name="Bae J.W."/>
        </authorList>
    </citation>
    <scope>NUCLEOTIDE SEQUENCE [LARGE SCALE GENOMIC DNA]</scope>
    <source>
        <strain evidence="2 3">G4M1</strain>
    </source>
</reference>
<evidence type="ECO:0000313" key="2">
    <source>
        <dbReference type="EMBL" id="QTD36268.1"/>
    </source>
</evidence>
<dbReference type="Proteomes" id="UP000663935">
    <property type="component" value="Chromosome"/>
</dbReference>
<dbReference type="EMBL" id="CP071795">
    <property type="protein sequence ID" value="QTD36268.1"/>
    <property type="molecule type" value="Genomic_DNA"/>
</dbReference>
<name>A0ABX7STX4_9FLAO</name>
<organism evidence="2 3">
    <name type="scientific">Polaribacter batillariae</name>
    <dbReference type="NCBI Taxonomy" id="2808900"/>
    <lineage>
        <taxon>Bacteria</taxon>
        <taxon>Pseudomonadati</taxon>
        <taxon>Bacteroidota</taxon>
        <taxon>Flavobacteriia</taxon>
        <taxon>Flavobacteriales</taxon>
        <taxon>Flavobacteriaceae</taxon>
    </lineage>
</organism>
<evidence type="ECO:0008006" key="4">
    <source>
        <dbReference type="Google" id="ProtNLM"/>
    </source>
</evidence>
<proteinExistence type="predicted"/>
<feature type="compositionally biased region" description="Polar residues" evidence="1">
    <location>
        <begin position="497"/>
        <end position="510"/>
    </location>
</feature>
<accession>A0ABX7STX4</accession>
<gene>
    <name evidence="2" type="ORF">JL193_08820</name>
</gene>
<sequence length="521" mass="57391">MKNRKINFIKLGLFLFVATLFLWNCTLENNSYEPENIDLNNVKTVSFKDAIAHFNAKKEKIKQKKNYSKSTENKFEVTPDWNTLEYNEIAYTNAQLTTANSQINRNGQYSSQLYFINVNNHIRNVIFTIWKDEVDQKGNLINGRIYFNDLEGKFIDGYRVENGIFTKRFVVKPQIQKASFFPLFFIQQHNITEEGDCWNTDVLNDFEGGVLNEVVITAEGGGSSSTGAGHSDSYNWYYTYGPGSISYGSYINGATSTGTIGGGGSSSLSSSQVTSAAAAILMAAPIEPDENGKCPEGYTKNNDGLCVDEEEFEWTDEDFIVIETPSKTIDLNKYLKCFENAKSSSSFSLTIYVDQPIPNKTDTWTNDGTLLNPDINVGHTFISLNMSENGVNTTQTFGFYPASGVSPRNPQKNGAWVDDGGHSFDVSAKINLNLNEFQSLINSIKSLGMPTYNLNSMNCTDAAIQICNTQGMSLPDTNGTWLGGGGSNPGNLGQDIRNMSNNNLTYNKSGGSAPASKGNCN</sequence>
<dbReference type="RefSeq" id="WP_207970458.1">
    <property type="nucleotide sequence ID" value="NZ_CP071795.1"/>
</dbReference>
<evidence type="ECO:0000256" key="1">
    <source>
        <dbReference type="SAM" id="MobiDB-lite"/>
    </source>
</evidence>
<keyword evidence="3" id="KW-1185">Reference proteome</keyword>